<accession>A0A7T7CG00</accession>
<gene>
    <name evidence="2" type="ORF">HUG20_12880</name>
</gene>
<dbReference type="Gene3D" id="3.10.350.10">
    <property type="entry name" value="LysM domain"/>
    <property type="match status" value="3"/>
</dbReference>
<dbReference type="EMBL" id="CP054706">
    <property type="protein sequence ID" value="QQK80702.1"/>
    <property type="molecule type" value="Genomic_DNA"/>
</dbReference>
<dbReference type="RefSeq" id="WP_200085070.1">
    <property type="nucleotide sequence ID" value="NZ_CP054706.1"/>
</dbReference>
<dbReference type="AlphaFoldDB" id="A0A7T7CG00"/>
<proteinExistence type="predicted"/>
<organism evidence="2 3">
    <name type="scientific">Salicibibacter cibi</name>
    <dbReference type="NCBI Taxonomy" id="2743001"/>
    <lineage>
        <taxon>Bacteria</taxon>
        <taxon>Bacillati</taxon>
        <taxon>Bacillota</taxon>
        <taxon>Bacilli</taxon>
        <taxon>Bacillales</taxon>
        <taxon>Bacillaceae</taxon>
        <taxon>Salicibibacter</taxon>
    </lineage>
</organism>
<dbReference type="PANTHER" id="PTHR33734:SF22">
    <property type="entry name" value="MEMBRANE-BOUND LYTIC MUREIN TRANSGLYCOSYLASE D"/>
    <property type="match status" value="1"/>
</dbReference>
<sequence length="165" mass="17681">MPIVGGTYIVYPVQPNDTLYAVANKLGSTVPGMSQINGIFPPFLEPEGIYPGQWLIAPVPDETNAQNRVLYVVQPGDSLYGIAQDFSIPVQNLINANPQLMNADALQPFQLIEVPINVFAVSTGDSLFSISQALGVSPQTIIQMNQRRPGFSPSALPAGYGLLVP</sequence>
<dbReference type="Pfam" id="PF01476">
    <property type="entry name" value="LysM"/>
    <property type="match status" value="3"/>
</dbReference>
<feature type="domain" description="LysM" evidence="1">
    <location>
        <begin position="69"/>
        <end position="114"/>
    </location>
</feature>
<dbReference type="KEGG" id="scib:HUG20_12880"/>
<evidence type="ECO:0000313" key="2">
    <source>
        <dbReference type="EMBL" id="QQK80702.1"/>
    </source>
</evidence>
<name>A0A7T7CG00_9BACI</name>
<evidence type="ECO:0000259" key="1">
    <source>
        <dbReference type="PROSITE" id="PS51782"/>
    </source>
</evidence>
<feature type="domain" description="LysM" evidence="1">
    <location>
        <begin position="117"/>
        <end position="164"/>
    </location>
</feature>
<evidence type="ECO:0000313" key="3">
    <source>
        <dbReference type="Proteomes" id="UP000595349"/>
    </source>
</evidence>
<dbReference type="SMART" id="SM00257">
    <property type="entry name" value="LysM"/>
    <property type="match status" value="3"/>
</dbReference>
<feature type="domain" description="LysM" evidence="1">
    <location>
        <begin position="9"/>
        <end position="57"/>
    </location>
</feature>
<dbReference type="Proteomes" id="UP000595349">
    <property type="component" value="Chromosome"/>
</dbReference>
<dbReference type="SUPFAM" id="SSF54106">
    <property type="entry name" value="LysM domain"/>
    <property type="match status" value="3"/>
</dbReference>
<dbReference type="CDD" id="cd00118">
    <property type="entry name" value="LysM"/>
    <property type="match status" value="2"/>
</dbReference>
<dbReference type="InterPro" id="IPR036779">
    <property type="entry name" value="LysM_dom_sf"/>
</dbReference>
<dbReference type="PROSITE" id="PS51782">
    <property type="entry name" value="LYSM"/>
    <property type="match status" value="3"/>
</dbReference>
<protein>
    <submittedName>
        <fullName evidence="2">LysM peptidoglycan-binding domain-containing protein</fullName>
    </submittedName>
</protein>
<reference evidence="2 3" key="1">
    <citation type="submission" date="2020-06" db="EMBL/GenBank/DDBJ databases">
        <title>Genomic analysis of Salicibibacter sp. NKC21-4.</title>
        <authorList>
            <person name="Oh Y.J."/>
        </authorList>
    </citation>
    <scope>NUCLEOTIDE SEQUENCE [LARGE SCALE GENOMIC DNA]</scope>
    <source>
        <strain evidence="2 3">NKC21-4</strain>
    </source>
</reference>
<keyword evidence="3" id="KW-1185">Reference proteome</keyword>
<dbReference type="PANTHER" id="PTHR33734">
    <property type="entry name" value="LYSM DOMAIN-CONTAINING GPI-ANCHORED PROTEIN 2"/>
    <property type="match status" value="1"/>
</dbReference>
<dbReference type="InterPro" id="IPR018392">
    <property type="entry name" value="LysM"/>
</dbReference>